<reference evidence="13" key="1">
    <citation type="journal article" date="2020" name="mSystems">
        <title>Genome- and Community-Level Interaction Insights into Carbon Utilization and Element Cycling Functions of Hydrothermarchaeota in Hydrothermal Sediment.</title>
        <authorList>
            <person name="Zhou Z."/>
            <person name="Liu Y."/>
            <person name="Xu W."/>
            <person name="Pan J."/>
            <person name="Luo Z.H."/>
            <person name="Li M."/>
        </authorList>
    </citation>
    <scope>NUCLEOTIDE SEQUENCE [LARGE SCALE GENOMIC DNA]</scope>
    <source>
        <strain evidence="13">SpSt-1182</strain>
    </source>
</reference>
<dbReference type="Pfam" id="PF05697">
    <property type="entry name" value="Trigger_N"/>
    <property type="match status" value="1"/>
</dbReference>
<evidence type="ECO:0000259" key="12">
    <source>
        <dbReference type="Pfam" id="PF05698"/>
    </source>
</evidence>
<dbReference type="PANTHER" id="PTHR30560">
    <property type="entry name" value="TRIGGER FACTOR CHAPERONE AND PEPTIDYL-PROLYL CIS/TRANS ISOMERASE"/>
    <property type="match status" value="1"/>
</dbReference>
<evidence type="ECO:0000256" key="6">
    <source>
        <dbReference type="ARBA" id="ARBA00023186"/>
    </source>
</evidence>
<dbReference type="GO" id="GO:0051301">
    <property type="term" value="P:cell division"/>
    <property type="evidence" value="ECO:0007669"/>
    <property type="project" value="UniProtKB-KW"/>
</dbReference>
<dbReference type="GO" id="GO:0044183">
    <property type="term" value="F:protein folding chaperone"/>
    <property type="evidence" value="ECO:0007669"/>
    <property type="project" value="TreeGrafter"/>
</dbReference>
<dbReference type="Gene3D" id="3.30.70.1050">
    <property type="entry name" value="Trigger factor ribosome-binding domain"/>
    <property type="match status" value="1"/>
</dbReference>
<sequence>MEVKVNSPKPWLRELEVELEPELLKAEVARTLDEYLPRAELPGFRKGHVPRAVFERRMGDSLEQSAMQELVERTAAEVLARQGLRPAAEPEVPELELRPDKSIRFKIVIEVIPEFELGEYKGIAVDRREPSGFDEEFERRLRQLQERCATYRSVPGPAVPGQFVVADWRMFDGDKEVGKPRTNLMLELGDEQNFKEVNEGLAGVTAGTERSVEVGFPDDYADKELAGRRLALRFEVREVKEKQVPPVDEDLALALGFDSLDELRKEMNEGILADRARLIASDMKNQLFEQVLKLHEFEPPDSWVKYNYERLCREFEEPKDDETKARVTAIAARRARFDIVAARIAEAEGIGVSDEEVEDAVRALAEGMKRPVEELASVKDSQVLRSRLLNDKVMEFLLENAHIRGTLLGADGRPVSSGETPSEPAGSAREKIT</sequence>
<organism evidence="13">
    <name type="scientific">candidate division WOR-3 bacterium</name>
    <dbReference type="NCBI Taxonomy" id="2052148"/>
    <lineage>
        <taxon>Bacteria</taxon>
        <taxon>Bacteria division WOR-3</taxon>
    </lineage>
</organism>
<dbReference type="SUPFAM" id="SSF54534">
    <property type="entry name" value="FKBP-like"/>
    <property type="match status" value="1"/>
</dbReference>
<keyword evidence="9" id="KW-0132">Cell division</keyword>
<dbReference type="Gene3D" id="1.10.3120.10">
    <property type="entry name" value="Trigger factor, C-terminal domain"/>
    <property type="match status" value="1"/>
</dbReference>
<comment type="subcellular location">
    <subcellularLocation>
        <location evidence="9">Cytoplasm</location>
    </subcellularLocation>
    <text evidence="9">About half TF is bound to the ribosome near the polypeptide exit tunnel while the other half is free in the cytoplasm.</text>
</comment>
<dbReference type="InterPro" id="IPR036611">
    <property type="entry name" value="Trigger_fac_ribosome-bd_sf"/>
</dbReference>
<evidence type="ECO:0000256" key="2">
    <source>
        <dbReference type="ARBA" id="ARBA00005464"/>
    </source>
</evidence>
<comment type="domain">
    <text evidence="9">Consists of 3 domains; the N-terminus binds the ribosome, the middle domain has PPIase activity, while the C-terminus has intrinsic chaperone activity on its own.</text>
</comment>
<dbReference type="NCBIfam" id="TIGR00115">
    <property type="entry name" value="tig"/>
    <property type="match status" value="1"/>
</dbReference>
<dbReference type="Gene3D" id="3.10.50.40">
    <property type="match status" value="1"/>
</dbReference>
<dbReference type="InterPro" id="IPR008880">
    <property type="entry name" value="Trigger_fac_C"/>
</dbReference>
<keyword evidence="6 9" id="KW-0143">Chaperone</keyword>
<dbReference type="Proteomes" id="UP000885672">
    <property type="component" value="Unassembled WGS sequence"/>
</dbReference>
<dbReference type="PIRSF" id="PIRSF003095">
    <property type="entry name" value="Trigger_factor"/>
    <property type="match status" value="1"/>
</dbReference>
<evidence type="ECO:0000256" key="8">
    <source>
        <dbReference type="ARBA" id="ARBA00029986"/>
    </source>
</evidence>
<dbReference type="InterPro" id="IPR008881">
    <property type="entry name" value="Trigger_fac_ribosome-bd_bac"/>
</dbReference>
<dbReference type="GO" id="GO:0003755">
    <property type="term" value="F:peptidyl-prolyl cis-trans isomerase activity"/>
    <property type="evidence" value="ECO:0007669"/>
    <property type="project" value="UniProtKB-UniRule"/>
</dbReference>
<dbReference type="AlphaFoldDB" id="A0A7V0XFY7"/>
<comment type="catalytic activity">
    <reaction evidence="1 9">
        <text>[protein]-peptidylproline (omega=180) = [protein]-peptidylproline (omega=0)</text>
        <dbReference type="Rhea" id="RHEA:16237"/>
        <dbReference type="Rhea" id="RHEA-COMP:10747"/>
        <dbReference type="Rhea" id="RHEA-COMP:10748"/>
        <dbReference type="ChEBI" id="CHEBI:83833"/>
        <dbReference type="ChEBI" id="CHEBI:83834"/>
        <dbReference type="EC" id="5.2.1.8"/>
    </reaction>
</comment>
<dbReference type="InterPro" id="IPR027304">
    <property type="entry name" value="Trigger_fact/SurA_dom_sf"/>
</dbReference>
<dbReference type="HAMAP" id="MF_00303">
    <property type="entry name" value="Trigger_factor_Tig"/>
    <property type="match status" value="1"/>
</dbReference>
<dbReference type="EMBL" id="DSBX01000326">
    <property type="protein sequence ID" value="HDR00310.1"/>
    <property type="molecule type" value="Genomic_DNA"/>
</dbReference>
<evidence type="ECO:0000256" key="3">
    <source>
        <dbReference type="ARBA" id="ARBA00013194"/>
    </source>
</evidence>
<dbReference type="GO" id="GO:0015031">
    <property type="term" value="P:protein transport"/>
    <property type="evidence" value="ECO:0007669"/>
    <property type="project" value="UniProtKB-UniRule"/>
</dbReference>
<evidence type="ECO:0000256" key="5">
    <source>
        <dbReference type="ARBA" id="ARBA00023110"/>
    </source>
</evidence>
<evidence type="ECO:0000256" key="4">
    <source>
        <dbReference type="ARBA" id="ARBA00016902"/>
    </source>
</evidence>
<dbReference type="GO" id="GO:0043335">
    <property type="term" value="P:protein unfolding"/>
    <property type="evidence" value="ECO:0007669"/>
    <property type="project" value="TreeGrafter"/>
</dbReference>
<dbReference type="InterPro" id="IPR046357">
    <property type="entry name" value="PPIase_dom_sf"/>
</dbReference>
<dbReference type="SUPFAM" id="SSF102735">
    <property type="entry name" value="Trigger factor ribosome-binding domain"/>
    <property type="match status" value="1"/>
</dbReference>
<dbReference type="Pfam" id="PF05698">
    <property type="entry name" value="Trigger_C"/>
    <property type="match status" value="1"/>
</dbReference>
<feature type="domain" description="Trigger factor C-terminal" evidence="12">
    <location>
        <begin position="259"/>
        <end position="399"/>
    </location>
</feature>
<dbReference type="InterPro" id="IPR037041">
    <property type="entry name" value="Trigger_fac_C_sf"/>
</dbReference>
<keyword evidence="9" id="KW-0963">Cytoplasm</keyword>
<evidence type="ECO:0000256" key="9">
    <source>
        <dbReference type="HAMAP-Rule" id="MF_00303"/>
    </source>
</evidence>
<dbReference type="GO" id="GO:0043022">
    <property type="term" value="F:ribosome binding"/>
    <property type="evidence" value="ECO:0007669"/>
    <property type="project" value="TreeGrafter"/>
</dbReference>
<evidence type="ECO:0000256" key="7">
    <source>
        <dbReference type="ARBA" id="ARBA00023235"/>
    </source>
</evidence>
<keyword evidence="9" id="KW-0131">Cell cycle</keyword>
<comment type="function">
    <text evidence="9">Involved in protein export. Acts as a chaperone by maintaining the newly synthesized protein in an open conformation. Functions as a peptidyl-prolyl cis-trans isomerase.</text>
</comment>
<dbReference type="SUPFAM" id="SSF109998">
    <property type="entry name" value="Triger factor/SurA peptide-binding domain-like"/>
    <property type="match status" value="1"/>
</dbReference>
<comment type="similarity">
    <text evidence="2 9">Belongs to the FKBP-type PPIase family. Tig subfamily.</text>
</comment>
<protein>
    <recommendedName>
        <fullName evidence="4 9">Trigger factor</fullName>
        <shortName evidence="9">TF</shortName>
        <ecNumber evidence="3 9">5.2.1.8</ecNumber>
    </recommendedName>
    <alternativeName>
        <fullName evidence="8 9">PPIase</fullName>
    </alternativeName>
</protein>
<evidence type="ECO:0000259" key="11">
    <source>
        <dbReference type="Pfam" id="PF05697"/>
    </source>
</evidence>
<gene>
    <name evidence="9 13" type="primary">tig</name>
    <name evidence="13" type="ORF">ENN51_08525</name>
</gene>
<dbReference type="GO" id="GO:0005737">
    <property type="term" value="C:cytoplasm"/>
    <property type="evidence" value="ECO:0007669"/>
    <property type="project" value="UniProtKB-SubCell"/>
</dbReference>
<dbReference type="PANTHER" id="PTHR30560:SF3">
    <property type="entry name" value="TRIGGER FACTOR-LIKE PROTEIN TIG, CHLOROPLASTIC"/>
    <property type="match status" value="1"/>
</dbReference>
<dbReference type="GO" id="GO:0051083">
    <property type="term" value="P:'de novo' cotranslational protein folding"/>
    <property type="evidence" value="ECO:0007669"/>
    <property type="project" value="TreeGrafter"/>
</dbReference>
<comment type="caution">
    <text evidence="13">The sequence shown here is derived from an EMBL/GenBank/DDBJ whole genome shotgun (WGS) entry which is preliminary data.</text>
</comment>
<dbReference type="EC" id="5.2.1.8" evidence="3 9"/>
<feature type="domain" description="Trigger factor ribosome-binding bacterial" evidence="11">
    <location>
        <begin position="1"/>
        <end position="144"/>
    </location>
</feature>
<evidence type="ECO:0000256" key="10">
    <source>
        <dbReference type="SAM" id="MobiDB-lite"/>
    </source>
</evidence>
<dbReference type="InterPro" id="IPR005215">
    <property type="entry name" value="Trig_fac"/>
</dbReference>
<feature type="region of interest" description="Disordered" evidence="10">
    <location>
        <begin position="408"/>
        <end position="433"/>
    </location>
</feature>
<keyword evidence="5 9" id="KW-0697">Rotamase</keyword>
<evidence type="ECO:0000256" key="1">
    <source>
        <dbReference type="ARBA" id="ARBA00000971"/>
    </source>
</evidence>
<proteinExistence type="inferred from homology"/>
<accession>A0A7V0XFY7</accession>
<name>A0A7V0XFY7_UNCW3</name>
<keyword evidence="7 9" id="KW-0413">Isomerase</keyword>
<evidence type="ECO:0000313" key="13">
    <source>
        <dbReference type="EMBL" id="HDR00310.1"/>
    </source>
</evidence>